<reference evidence="1 2" key="1">
    <citation type="submission" date="2015-07" db="EMBL/GenBank/DDBJ databases">
        <title>Draft Genome Sequence of Malassezia furfur CBS1878 and Malassezia pachydermatis CBS1879.</title>
        <authorList>
            <person name="Triana S."/>
            <person name="Ohm R."/>
            <person name="Gonzalez A."/>
            <person name="DeCock H."/>
            <person name="Restrepo S."/>
            <person name="Celis A."/>
        </authorList>
    </citation>
    <scope>NUCLEOTIDE SEQUENCE [LARGE SCALE GENOMIC DNA]</scope>
    <source>
        <strain evidence="1 2">CBS 1879</strain>
    </source>
</reference>
<comment type="caution">
    <text evidence="1">The sequence shown here is derived from an EMBL/GenBank/DDBJ whole genome shotgun (WGS) entry which is preliminary data.</text>
</comment>
<dbReference type="SUPFAM" id="SSF54637">
    <property type="entry name" value="Thioesterase/thiol ester dehydrase-isomerase"/>
    <property type="match status" value="1"/>
</dbReference>
<dbReference type="VEuPathDB" id="FungiDB:Malapachy_3864"/>
<keyword evidence="2" id="KW-1185">Reference proteome</keyword>
<name>A0A0M8MUC3_9BASI</name>
<dbReference type="InterPro" id="IPR050563">
    <property type="entry name" value="4-hydroxybenzoyl-CoA_TE"/>
</dbReference>
<evidence type="ECO:0008006" key="3">
    <source>
        <dbReference type="Google" id="ProtNLM"/>
    </source>
</evidence>
<gene>
    <name evidence="1" type="ORF">Malapachy_3864</name>
</gene>
<dbReference type="CDD" id="cd00586">
    <property type="entry name" value="4HBT"/>
    <property type="match status" value="1"/>
</dbReference>
<dbReference type="EMBL" id="LGAV01000004">
    <property type="protein sequence ID" value="KOS13960.1"/>
    <property type="molecule type" value="Genomic_DNA"/>
</dbReference>
<evidence type="ECO:0000313" key="2">
    <source>
        <dbReference type="Proteomes" id="UP000037751"/>
    </source>
</evidence>
<dbReference type="InterPro" id="IPR029069">
    <property type="entry name" value="HotDog_dom_sf"/>
</dbReference>
<dbReference type="Pfam" id="PF13279">
    <property type="entry name" value="4HBT_2"/>
    <property type="match status" value="1"/>
</dbReference>
<dbReference type="PANTHER" id="PTHR31793">
    <property type="entry name" value="4-HYDROXYBENZOYL-COA THIOESTERASE FAMILY MEMBER"/>
    <property type="match status" value="1"/>
</dbReference>
<organism evidence="1 2">
    <name type="scientific">Malassezia pachydermatis</name>
    <dbReference type="NCBI Taxonomy" id="77020"/>
    <lineage>
        <taxon>Eukaryota</taxon>
        <taxon>Fungi</taxon>
        <taxon>Dikarya</taxon>
        <taxon>Basidiomycota</taxon>
        <taxon>Ustilaginomycotina</taxon>
        <taxon>Malasseziomycetes</taxon>
        <taxon>Malasseziales</taxon>
        <taxon>Malasseziaceae</taxon>
        <taxon>Malassezia</taxon>
    </lineage>
</organism>
<protein>
    <recommendedName>
        <fullName evidence="3">Thioesterase thiol ester dehydrase-isomerase</fullName>
    </recommendedName>
</protein>
<dbReference type="PANTHER" id="PTHR31793:SF39">
    <property type="entry name" value="THIOESTERASE_THIOL ESTER DEHYDRASE-ISOMERASE"/>
    <property type="match status" value="1"/>
</dbReference>
<evidence type="ECO:0000313" key="1">
    <source>
        <dbReference type="EMBL" id="KOS13960.1"/>
    </source>
</evidence>
<dbReference type="RefSeq" id="XP_017991592.1">
    <property type="nucleotide sequence ID" value="XM_018138323.1"/>
</dbReference>
<dbReference type="GO" id="GO:0047617">
    <property type="term" value="F:fatty acyl-CoA hydrolase activity"/>
    <property type="evidence" value="ECO:0007669"/>
    <property type="project" value="TreeGrafter"/>
</dbReference>
<accession>A0A0M8MUC3</accession>
<dbReference type="Proteomes" id="UP000037751">
    <property type="component" value="Unassembled WGS sequence"/>
</dbReference>
<dbReference type="GeneID" id="28730199"/>
<dbReference type="AlphaFoldDB" id="A0A0M8MUC3"/>
<dbReference type="Gene3D" id="3.10.129.10">
    <property type="entry name" value="Hotdog Thioesterase"/>
    <property type="match status" value="1"/>
</dbReference>
<proteinExistence type="predicted"/>
<sequence length="210" mass="23950">MSLLSLTRRGLGRPAVPLLARATHSSYRPISPESVAKEDAEYEAKIQAAEQAVADMGFPRLSVFRQPVSWGDHDQFQHVNNAHYIRWFETARMRWIERVTSTMRPELRDNLALGRGVGIILASTYCRYRRPVTYPDTVVIGSAPYPLRRRDRFVIKEVAYSVNQRAMVAEADFDCVGYDYDKLCKATLPDDLVAAMEMWQYTGAGSDKKR</sequence>
<dbReference type="OrthoDB" id="5538558at2759"/>